<comment type="caution">
    <text evidence="5">The sequence shown here is derived from an EMBL/GenBank/DDBJ whole genome shotgun (WGS) entry which is preliminary data.</text>
</comment>
<dbReference type="PANTHER" id="PTHR39160:SF6">
    <property type="entry name" value="CELL WALL-BINDING PROTEIN YOCH"/>
    <property type="match status" value="1"/>
</dbReference>
<name>A0ABS2RCE4_9BACI</name>
<dbReference type="Pfam" id="PF06725">
    <property type="entry name" value="3D"/>
    <property type="match status" value="1"/>
</dbReference>
<dbReference type="InterPro" id="IPR036908">
    <property type="entry name" value="RlpA-like_sf"/>
</dbReference>
<dbReference type="Gene3D" id="2.40.40.10">
    <property type="entry name" value="RlpA-like domain"/>
    <property type="match status" value="1"/>
</dbReference>
<dbReference type="PANTHER" id="PTHR39160">
    <property type="entry name" value="CELL WALL-BINDING PROTEIN YOCH"/>
    <property type="match status" value="1"/>
</dbReference>
<accession>A0ABS2RCE4</accession>
<feature type="compositionally biased region" description="Low complexity" evidence="2">
    <location>
        <begin position="139"/>
        <end position="167"/>
    </location>
</feature>
<evidence type="ECO:0000313" key="6">
    <source>
        <dbReference type="Proteomes" id="UP000823485"/>
    </source>
</evidence>
<dbReference type="Proteomes" id="UP000823485">
    <property type="component" value="Unassembled WGS sequence"/>
</dbReference>
<dbReference type="InterPro" id="IPR018392">
    <property type="entry name" value="LysM"/>
</dbReference>
<feature type="signal peptide" evidence="3">
    <location>
        <begin position="1"/>
        <end position="24"/>
    </location>
</feature>
<dbReference type="InterPro" id="IPR036779">
    <property type="entry name" value="LysM_dom_sf"/>
</dbReference>
<feature type="region of interest" description="Disordered" evidence="2">
    <location>
        <begin position="122"/>
        <end position="175"/>
    </location>
</feature>
<dbReference type="InterPro" id="IPR010611">
    <property type="entry name" value="3D_dom"/>
</dbReference>
<evidence type="ECO:0000256" key="3">
    <source>
        <dbReference type="SAM" id="SignalP"/>
    </source>
</evidence>
<reference evidence="5 6" key="1">
    <citation type="submission" date="2021-01" db="EMBL/GenBank/DDBJ databases">
        <title>Genomic Encyclopedia of Type Strains, Phase IV (KMG-IV): sequencing the most valuable type-strain genomes for metagenomic binning, comparative biology and taxonomic classification.</title>
        <authorList>
            <person name="Goeker M."/>
        </authorList>
    </citation>
    <scope>NUCLEOTIDE SEQUENCE [LARGE SCALE GENOMIC DNA]</scope>
    <source>
        <strain evidence="5 6">DSM 105453</strain>
    </source>
</reference>
<dbReference type="SUPFAM" id="SSF54106">
    <property type="entry name" value="LysM domain"/>
    <property type="match status" value="2"/>
</dbReference>
<feature type="domain" description="LysM" evidence="4">
    <location>
        <begin position="25"/>
        <end position="68"/>
    </location>
</feature>
<dbReference type="Pfam" id="PF01476">
    <property type="entry name" value="LysM"/>
    <property type="match status" value="2"/>
</dbReference>
<dbReference type="RefSeq" id="WP_077113426.1">
    <property type="nucleotide sequence ID" value="NZ_JAFBFH010000043.1"/>
</dbReference>
<organism evidence="5 6">
    <name type="scientific">Siminovitchia thermophila</name>
    <dbReference type="NCBI Taxonomy" id="1245522"/>
    <lineage>
        <taxon>Bacteria</taxon>
        <taxon>Bacillati</taxon>
        <taxon>Bacillota</taxon>
        <taxon>Bacilli</taxon>
        <taxon>Bacillales</taxon>
        <taxon>Bacillaceae</taxon>
        <taxon>Siminovitchia</taxon>
    </lineage>
</organism>
<evidence type="ECO:0000256" key="2">
    <source>
        <dbReference type="SAM" id="MobiDB-lite"/>
    </source>
</evidence>
<gene>
    <name evidence="5" type="ORF">JOC94_004349</name>
</gene>
<dbReference type="CDD" id="cd22786">
    <property type="entry name" value="DPBB_YuiC-like"/>
    <property type="match status" value="1"/>
</dbReference>
<dbReference type="PROSITE" id="PS51782">
    <property type="entry name" value="LYSM"/>
    <property type="match status" value="2"/>
</dbReference>
<evidence type="ECO:0000256" key="1">
    <source>
        <dbReference type="ARBA" id="ARBA00022729"/>
    </source>
</evidence>
<dbReference type="EMBL" id="JAFBFH010000043">
    <property type="protein sequence ID" value="MBM7717322.1"/>
    <property type="molecule type" value="Genomic_DNA"/>
</dbReference>
<dbReference type="SUPFAM" id="SSF50685">
    <property type="entry name" value="Barwin-like endoglucanases"/>
    <property type="match status" value="1"/>
</dbReference>
<sequence length="270" mass="28322">MRRKIFALIAGVALVGFFSGKVSAATHVVQQGDSLWSISQNYGTSVNQLKAINNLNGDLIYPNQQLHISAEEKTESQDQLYKVAEGDSLWKIGNKYGVSVADLKAWNNLSSDIIHPGQSLAVSKGAAPAPEQKQATNSQAVQQNKPAPKAPAAKPAPAPVQKEAQPATTGSEASGKEMTVTATAYTAYCNGCSGVTATGIDLRSNPGMKVIAVDPSVIPLGSKVYVEGYGTAIAGDTGGAIKGNKIDIFMPDKNAATQFGRKTVKIKLLH</sequence>
<proteinExistence type="predicted"/>
<feature type="chain" id="PRO_5045952642" evidence="3">
    <location>
        <begin position="25"/>
        <end position="270"/>
    </location>
</feature>
<dbReference type="CDD" id="cd00118">
    <property type="entry name" value="LysM"/>
    <property type="match status" value="2"/>
</dbReference>
<dbReference type="SMART" id="SM00257">
    <property type="entry name" value="LysM"/>
    <property type="match status" value="2"/>
</dbReference>
<dbReference type="InterPro" id="IPR051933">
    <property type="entry name" value="Resuscitation_pf_RpfB"/>
</dbReference>
<protein>
    <submittedName>
        <fullName evidence="5">3D (Asp-Asp-Asp) domain-containing protein/LysM repeat protein</fullName>
    </submittedName>
</protein>
<evidence type="ECO:0000259" key="4">
    <source>
        <dbReference type="PROSITE" id="PS51782"/>
    </source>
</evidence>
<feature type="domain" description="LysM" evidence="4">
    <location>
        <begin position="79"/>
        <end position="122"/>
    </location>
</feature>
<dbReference type="Gene3D" id="3.10.350.10">
    <property type="entry name" value="LysM domain"/>
    <property type="match status" value="1"/>
</dbReference>
<keyword evidence="6" id="KW-1185">Reference proteome</keyword>
<keyword evidence="1 3" id="KW-0732">Signal</keyword>
<evidence type="ECO:0000313" key="5">
    <source>
        <dbReference type="EMBL" id="MBM7717322.1"/>
    </source>
</evidence>